<dbReference type="InterPro" id="IPR036322">
    <property type="entry name" value="WD40_repeat_dom_sf"/>
</dbReference>
<dbReference type="SUPFAM" id="SSF50978">
    <property type="entry name" value="WD40 repeat-like"/>
    <property type="match status" value="1"/>
</dbReference>
<dbReference type="OrthoDB" id="4703at2759"/>
<protein>
    <submittedName>
        <fullName evidence="1">Uncharacterized protein</fullName>
    </submittedName>
</protein>
<dbReference type="InterPro" id="IPR015943">
    <property type="entry name" value="WD40/YVTN_repeat-like_dom_sf"/>
</dbReference>
<dbReference type="InParanoid" id="A0A078AQN5"/>
<accession>A0A078AQN5</accession>
<dbReference type="Proteomes" id="UP000039865">
    <property type="component" value="Unassembled WGS sequence"/>
</dbReference>
<dbReference type="Gene3D" id="2.130.10.10">
    <property type="entry name" value="YVTN repeat-like/Quinoprotein amine dehydrogenase"/>
    <property type="match status" value="1"/>
</dbReference>
<dbReference type="EMBL" id="CCKQ01013121">
    <property type="protein sequence ID" value="CDW84750.1"/>
    <property type="molecule type" value="Genomic_DNA"/>
</dbReference>
<name>A0A078AQN5_STYLE</name>
<sequence length="371" mass="41757">MCLLEGQDQILAGTQFGDLYMWNVGNIKHKYEQSIHNLSGQDVPMPSDDWGNPSDSKNFNSNIDAPTFPKDLELVNCSRAYHKAISEQSQINHILSDKTKDLVVISHSQGLILLKMSSLMNGQLDEYKFESLSKINQCVSETVYLPSIGKLIIAEMNGNISLFNLSTRNTENTLKVHSKINCLCKINDTTIAIGASDSNVYIIQLDQNKSKILIKAKLFHSDQIQNYQISTITYDQITLALYTGVNGIGVFKWLYFDDIQTLVKIYPVTRGLTINKIILSKENNQLLISQSNNYILKYDIAAGFNGYYESTQFESIYDMIVVPIDSLHGQSFLMISGKERKSNKEDRNTAAEMINIQSNSLIMKMGGDCQL</sequence>
<evidence type="ECO:0000313" key="1">
    <source>
        <dbReference type="EMBL" id="CDW84750.1"/>
    </source>
</evidence>
<dbReference type="AlphaFoldDB" id="A0A078AQN5"/>
<proteinExistence type="predicted"/>
<evidence type="ECO:0000313" key="2">
    <source>
        <dbReference type="Proteomes" id="UP000039865"/>
    </source>
</evidence>
<organism evidence="1 2">
    <name type="scientific">Stylonychia lemnae</name>
    <name type="common">Ciliate</name>
    <dbReference type="NCBI Taxonomy" id="5949"/>
    <lineage>
        <taxon>Eukaryota</taxon>
        <taxon>Sar</taxon>
        <taxon>Alveolata</taxon>
        <taxon>Ciliophora</taxon>
        <taxon>Intramacronucleata</taxon>
        <taxon>Spirotrichea</taxon>
        <taxon>Stichotrichia</taxon>
        <taxon>Sporadotrichida</taxon>
        <taxon>Oxytrichidae</taxon>
        <taxon>Stylonychinae</taxon>
        <taxon>Stylonychia</taxon>
    </lineage>
</organism>
<gene>
    <name evidence="1" type="primary">Contig5946.g274</name>
    <name evidence="1" type="ORF">STYLEM_13818</name>
</gene>
<keyword evidence="2" id="KW-1185">Reference proteome</keyword>
<reference evidence="1 2" key="1">
    <citation type="submission" date="2014-06" db="EMBL/GenBank/DDBJ databases">
        <authorList>
            <person name="Swart Estienne"/>
        </authorList>
    </citation>
    <scope>NUCLEOTIDE SEQUENCE [LARGE SCALE GENOMIC DNA]</scope>
    <source>
        <strain evidence="1 2">130c</strain>
    </source>
</reference>